<dbReference type="SMART" id="SM00248">
    <property type="entry name" value="ANK"/>
    <property type="match status" value="2"/>
</dbReference>
<evidence type="ECO:0000313" key="3">
    <source>
        <dbReference type="EnsemblMetazoa" id="CapteP86332"/>
    </source>
</evidence>
<gene>
    <name evidence="2" type="ORF">CAPTEDRAFT_86332</name>
</gene>
<dbReference type="Proteomes" id="UP000014760">
    <property type="component" value="Unassembled WGS sequence"/>
</dbReference>
<feature type="non-terminal residue" evidence="2">
    <location>
        <position position="1"/>
    </location>
</feature>
<dbReference type="OrthoDB" id="4772757at2759"/>
<accession>R7V632</accession>
<evidence type="ECO:0000313" key="4">
    <source>
        <dbReference type="Proteomes" id="UP000014760"/>
    </source>
</evidence>
<protein>
    <submittedName>
        <fullName evidence="2 3">Uncharacterized protein</fullName>
    </submittedName>
</protein>
<dbReference type="PROSITE" id="PS50297">
    <property type="entry name" value="ANK_REP_REGION"/>
    <property type="match status" value="1"/>
</dbReference>
<feature type="repeat" description="ANK" evidence="1">
    <location>
        <begin position="26"/>
        <end position="62"/>
    </location>
</feature>
<dbReference type="OMA" id="IHTACGW"/>
<dbReference type="EnsemblMetazoa" id="CapteT86332">
    <property type="protein sequence ID" value="CapteP86332"/>
    <property type="gene ID" value="CapteG86332"/>
</dbReference>
<feature type="repeat" description="ANK" evidence="1">
    <location>
        <begin position="63"/>
        <end position="95"/>
    </location>
</feature>
<dbReference type="InterPro" id="IPR036770">
    <property type="entry name" value="Ankyrin_rpt-contain_sf"/>
</dbReference>
<reference evidence="2 4" key="2">
    <citation type="journal article" date="2013" name="Nature">
        <title>Insights into bilaterian evolution from three spiralian genomes.</title>
        <authorList>
            <person name="Simakov O."/>
            <person name="Marletaz F."/>
            <person name="Cho S.J."/>
            <person name="Edsinger-Gonzales E."/>
            <person name="Havlak P."/>
            <person name="Hellsten U."/>
            <person name="Kuo D.H."/>
            <person name="Larsson T."/>
            <person name="Lv J."/>
            <person name="Arendt D."/>
            <person name="Savage R."/>
            <person name="Osoegawa K."/>
            <person name="de Jong P."/>
            <person name="Grimwood J."/>
            <person name="Chapman J.A."/>
            <person name="Shapiro H."/>
            <person name="Aerts A."/>
            <person name="Otillar R.P."/>
            <person name="Terry A.Y."/>
            <person name="Boore J.L."/>
            <person name="Grigoriev I.V."/>
            <person name="Lindberg D.R."/>
            <person name="Seaver E.C."/>
            <person name="Weisblat D.A."/>
            <person name="Putnam N.H."/>
            <person name="Rokhsar D.S."/>
        </authorList>
    </citation>
    <scope>NUCLEOTIDE SEQUENCE</scope>
    <source>
        <strain evidence="2 4">I ESC-2004</strain>
    </source>
</reference>
<dbReference type="PANTHER" id="PTHR22677:SF4">
    <property type="entry name" value="USHER SYNDROME TYPE-1G PROTEIN-LIKE PROTEIN"/>
    <property type="match status" value="1"/>
</dbReference>
<dbReference type="PANTHER" id="PTHR22677">
    <property type="entry name" value="ANKYRIN REPEAT DOMAIN-CONTAINING PROTEIN 60"/>
    <property type="match status" value="1"/>
</dbReference>
<dbReference type="Pfam" id="PF12796">
    <property type="entry name" value="Ank_2"/>
    <property type="match status" value="1"/>
</dbReference>
<dbReference type="PROSITE" id="PS50088">
    <property type="entry name" value="ANK_REPEAT"/>
    <property type="match status" value="2"/>
</dbReference>
<reference evidence="4" key="1">
    <citation type="submission" date="2012-12" db="EMBL/GenBank/DDBJ databases">
        <authorList>
            <person name="Hellsten U."/>
            <person name="Grimwood J."/>
            <person name="Chapman J.A."/>
            <person name="Shapiro H."/>
            <person name="Aerts A."/>
            <person name="Otillar R.P."/>
            <person name="Terry A.Y."/>
            <person name="Boore J.L."/>
            <person name="Simakov O."/>
            <person name="Marletaz F."/>
            <person name="Cho S.-J."/>
            <person name="Edsinger-Gonzales E."/>
            <person name="Havlak P."/>
            <person name="Kuo D.-H."/>
            <person name="Larsson T."/>
            <person name="Lv J."/>
            <person name="Arendt D."/>
            <person name="Savage R."/>
            <person name="Osoegawa K."/>
            <person name="de Jong P."/>
            <person name="Lindberg D.R."/>
            <person name="Seaver E.C."/>
            <person name="Weisblat D.A."/>
            <person name="Putnam N.H."/>
            <person name="Grigoriev I.V."/>
            <person name="Rokhsar D.S."/>
        </authorList>
    </citation>
    <scope>NUCLEOTIDE SEQUENCE</scope>
    <source>
        <strain evidence="4">I ESC-2004</strain>
    </source>
</reference>
<dbReference type="EMBL" id="AMQN01018771">
    <property type="status" value="NOT_ANNOTATED_CDS"/>
    <property type="molecule type" value="Genomic_DNA"/>
</dbReference>
<dbReference type="STRING" id="283909.R7V632"/>
<evidence type="ECO:0000256" key="1">
    <source>
        <dbReference type="PROSITE-ProRule" id="PRU00023"/>
    </source>
</evidence>
<proteinExistence type="predicted"/>
<dbReference type="InterPro" id="IPR002110">
    <property type="entry name" value="Ankyrin_rpt"/>
</dbReference>
<keyword evidence="4" id="KW-1185">Reference proteome</keyword>
<dbReference type="Gene3D" id="1.25.40.20">
    <property type="entry name" value="Ankyrin repeat-containing domain"/>
    <property type="match status" value="2"/>
</dbReference>
<dbReference type="SUPFAM" id="SSF48403">
    <property type="entry name" value="Ankyrin repeat"/>
    <property type="match status" value="1"/>
</dbReference>
<dbReference type="HOGENOM" id="CLU_000134_18_9_1"/>
<dbReference type="EMBL" id="KB294882">
    <property type="protein sequence ID" value="ELU13942.1"/>
    <property type="molecule type" value="Genomic_DNA"/>
</dbReference>
<reference evidence="3" key="3">
    <citation type="submission" date="2015-06" db="UniProtKB">
        <authorList>
            <consortium name="EnsemblMetazoa"/>
        </authorList>
    </citation>
    <scope>IDENTIFICATION</scope>
</reference>
<organism evidence="2">
    <name type="scientific">Capitella teleta</name>
    <name type="common">Polychaete worm</name>
    <dbReference type="NCBI Taxonomy" id="283909"/>
    <lineage>
        <taxon>Eukaryota</taxon>
        <taxon>Metazoa</taxon>
        <taxon>Spiralia</taxon>
        <taxon>Lophotrochozoa</taxon>
        <taxon>Annelida</taxon>
        <taxon>Polychaeta</taxon>
        <taxon>Sedentaria</taxon>
        <taxon>Scolecida</taxon>
        <taxon>Capitellidae</taxon>
        <taxon>Capitella</taxon>
    </lineage>
</organism>
<evidence type="ECO:0000313" key="2">
    <source>
        <dbReference type="EMBL" id="ELU13942.1"/>
    </source>
</evidence>
<dbReference type="InterPro" id="IPR039323">
    <property type="entry name" value="ANKRD_45/46/60"/>
</dbReference>
<keyword evidence="1" id="KW-0040">ANK repeat</keyword>
<name>R7V632_CAPTE</name>
<sequence>ACARGNTAIVKFLLTRKTDVDKKNNYGLTPLQLTLLNWKGQKGESIVDLLIEAGAEIDMVEKDGDTALHIATNTGNVWAVKKLLEHSADPNKKNNRGYTSFHCA</sequence>
<dbReference type="Pfam" id="PF00023">
    <property type="entry name" value="Ank"/>
    <property type="match status" value="1"/>
</dbReference>
<dbReference type="AlphaFoldDB" id="R7V632"/>
<feature type="non-terminal residue" evidence="2">
    <location>
        <position position="104"/>
    </location>
</feature>